<keyword evidence="1 3" id="KW-0597">Phosphoprotein</keyword>
<feature type="domain" description="Response regulatory" evidence="4">
    <location>
        <begin position="7"/>
        <end position="124"/>
    </location>
</feature>
<dbReference type="Proteomes" id="UP000076925">
    <property type="component" value="Unassembled WGS sequence"/>
</dbReference>
<reference evidence="5 6" key="1">
    <citation type="journal article" date="2013" name="Genome Biol. Evol.">
        <title>Genomes of Stigonematalean cyanobacteria (subsection V) and the evolution of oxygenic photosynthesis from prokaryotes to plastids.</title>
        <authorList>
            <person name="Dagan T."/>
            <person name="Roettger M."/>
            <person name="Stucken K."/>
            <person name="Landan G."/>
            <person name="Koch R."/>
            <person name="Major P."/>
            <person name="Gould S.B."/>
            <person name="Goremykin V.V."/>
            <person name="Rippka R."/>
            <person name="Tandeau de Marsac N."/>
            <person name="Gugger M."/>
            <person name="Lockhart P.J."/>
            <person name="Allen J.F."/>
            <person name="Brune I."/>
            <person name="Maus I."/>
            <person name="Puhler A."/>
            <person name="Martin W.F."/>
        </authorList>
    </citation>
    <scope>NUCLEOTIDE SEQUENCE [LARGE SCALE GENOMIC DNA]</scope>
    <source>
        <strain evidence="5 6">PCC 7110</strain>
    </source>
</reference>
<dbReference type="Pfam" id="PF00072">
    <property type="entry name" value="Response_reg"/>
    <property type="match status" value="1"/>
</dbReference>
<dbReference type="RefSeq" id="WP_017747563.1">
    <property type="nucleotide sequence ID" value="NZ_KQ976354.1"/>
</dbReference>
<comment type="caution">
    <text evidence="5">The sequence shown here is derived from an EMBL/GenBank/DDBJ whole genome shotgun (WGS) entry which is preliminary data.</text>
</comment>
<dbReference type="PANTHER" id="PTHR44591:SF14">
    <property type="entry name" value="PROTEIN PILG"/>
    <property type="match status" value="1"/>
</dbReference>
<accession>A0A139XCJ9</accession>
<keyword evidence="6" id="KW-1185">Reference proteome</keyword>
<dbReference type="EMBL" id="ANNX02000020">
    <property type="protein sequence ID" value="KYC42420.1"/>
    <property type="molecule type" value="Genomic_DNA"/>
</dbReference>
<proteinExistence type="predicted"/>
<dbReference type="AlphaFoldDB" id="A0A139XCJ9"/>
<dbReference type="PANTHER" id="PTHR44591">
    <property type="entry name" value="STRESS RESPONSE REGULATOR PROTEIN 1"/>
    <property type="match status" value="1"/>
</dbReference>
<name>A0A139XCJ9_9CYAN</name>
<dbReference type="Gene3D" id="3.40.50.2300">
    <property type="match status" value="1"/>
</dbReference>
<dbReference type="SUPFAM" id="SSF52172">
    <property type="entry name" value="CheY-like"/>
    <property type="match status" value="1"/>
</dbReference>
<dbReference type="InterPro" id="IPR011006">
    <property type="entry name" value="CheY-like_superfamily"/>
</dbReference>
<dbReference type="OrthoDB" id="427175at2"/>
<dbReference type="InterPro" id="IPR050595">
    <property type="entry name" value="Bact_response_regulator"/>
</dbReference>
<feature type="modified residue" description="4-aspartylphosphate" evidence="3">
    <location>
        <position position="58"/>
    </location>
</feature>
<evidence type="ECO:0000259" key="4">
    <source>
        <dbReference type="PROSITE" id="PS50110"/>
    </source>
</evidence>
<evidence type="ECO:0000313" key="6">
    <source>
        <dbReference type="Proteomes" id="UP000076925"/>
    </source>
</evidence>
<dbReference type="CDD" id="cd17546">
    <property type="entry name" value="REC_hyHK_CKI1_RcsC-like"/>
    <property type="match status" value="1"/>
</dbReference>
<evidence type="ECO:0000256" key="1">
    <source>
        <dbReference type="ARBA" id="ARBA00022553"/>
    </source>
</evidence>
<gene>
    <name evidence="5" type="ORF">WA1_20870</name>
</gene>
<evidence type="ECO:0000256" key="3">
    <source>
        <dbReference type="PROSITE-ProRule" id="PRU00169"/>
    </source>
</evidence>
<dbReference type="SMART" id="SM00448">
    <property type="entry name" value="REC"/>
    <property type="match status" value="1"/>
</dbReference>
<evidence type="ECO:0000313" key="5">
    <source>
        <dbReference type="EMBL" id="KYC42420.1"/>
    </source>
</evidence>
<dbReference type="InterPro" id="IPR001789">
    <property type="entry name" value="Sig_transdc_resp-reg_receiver"/>
</dbReference>
<dbReference type="PROSITE" id="PS50110">
    <property type="entry name" value="RESPONSE_REGULATORY"/>
    <property type="match status" value="1"/>
</dbReference>
<dbReference type="STRING" id="128403.WA1_20870"/>
<protein>
    <submittedName>
        <fullName evidence="5">Response regulator receiver protein</fullName>
    </submittedName>
</protein>
<keyword evidence="2" id="KW-0902">Two-component regulatory system</keyword>
<organism evidence="5 6">
    <name type="scientific">Scytonema hofmannii PCC 7110</name>
    <dbReference type="NCBI Taxonomy" id="128403"/>
    <lineage>
        <taxon>Bacteria</taxon>
        <taxon>Bacillati</taxon>
        <taxon>Cyanobacteriota</taxon>
        <taxon>Cyanophyceae</taxon>
        <taxon>Nostocales</taxon>
        <taxon>Scytonemataceae</taxon>
        <taxon>Scytonema</taxon>
    </lineage>
</organism>
<dbReference type="GO" id="GO:0000160">
    <property type="term" value="P:phosphorelay signal transduction system"/>
    <property type="evidence" value="ECO:0007669"/>
    <property type="project" value="UniProtKB-KW"/>
</dbReference>
<sequence>MDRIIKRILICDDNADNSFLLQAILEAEEREIEIADSGAAVLTKIETDSDSTDLLILDVMMPEMDGYEIAQRIRQSDKFQSLPILLVTGISEDYSQNYRDVKVDGLIRKPIDIDLVIAQVEAILHPSL</sequence>
<evidence type="ECO:0000256" key="2">
    <source>
        <dbReference type="ARBA" id="ARBA00023012"/>
    </source>
</evidence>